<dbReference type="Proteomes" id="UP000187412">
    <property type="component" value="Unassembled WGS sequence"/>
</dbReference>
<protein>
    <submittedName>
        <fullName evidence="1">Uncharacterized protein</fullName>
    </submittedName>
</protein>
<accession>A0ABX3HKN5</accession>
<sequence length="114" mass="13289">MEDDFHPRTYEIRIDAAKAKTLVPAQFLTEFVLSEKILEFSVISYYQCNGIYEAAFEKLRKAIDSTYLFILQLFIVICNVKEMISGNRKYRMNTVAASLRKIARNRQSRGPQKD</sequence>
<reference evidence="1 2" key="1">
    <citation type="submission" date="2016-10" db="EMBL/GenBank/DDBJ databases">
        <title>Paenibacillus species isolates.</title>
        <authorList>
            <person name="Beno S.M."/>
        </authorList>
    </citation>
    <scope>NUCLEOTIDE SEQUENCE [LARGE SCALE GENOMIC DNA]</scope>
    <source>
        <strain evidence="1 2">FSL H7-0744</strain>
    </source>
</reference>
<proteinExistence type="predicted"/>
<gene>
    <name evidence="1" type="ORF">BSK56_07315</name>
</gene>
<organism evidence="1 2">
    <name type="scientific">Paenibacillus borealis</name>
    <dbReference type="NCBI Taxonomy" id="160799"/>
    <lineage>
        <taxon>Bacteria</taxon>
        <taxon>Bacillati</taxon>
        <taxon>Bacillota</taxon>
        <taxon>Bacilli</taxon>
        <taxon>Bacillales</taxon>
        <taxon>Paenibacillaceae</taxon>
        <taxon>Paenibacillus</taxon>
    </lineage>
</organism>
<dbReference type="EMBL" id="MPTB01000007">
    <property type="protein sequence ID" value="OMD50335.1"/>
    <property type="molecule type" value="Genomic_DNA"/>
</dbReference>
<keyword evidence="2" id="KW-1185">Reference proteome</keyword>
<name>A0ABX3HKN5_PAEBO</name>
<evidence type="ECO:0000313" key="1">
    <source>
        <dbReference type="EMBL" id="OMD50335.1"/>
    </source>
</evidence>
<comment type="caution">
    <text evidence="1">The sequence shown here is derived from an EMBL/GenBank/DDBJ whole genome shotgun (WGS) entry which is preliminary data.</text>
</comment>
<evidence type="ECO:0000313" key="2">
    <source>
        <dbReference type="Proteomes" id="UP000187412"/>
    </source>
</evidence>